<dbReference type="Gene3D" id="3.90.1440.10">
    <property type="entry name" value="SecA, preprotein cross-linking domain"/>
    <property type="match status" value="1"/>
</dbReference>
<dbReference type="Proteomes" id="UP000050741">
    <property type="component" value="Unassembled WGS sequence"/>
</dbReference>
<dbReference type="GO" id="GO:0005524">
    <property type="term" value="F:ATP binding"/>
    <property type="evidence" value="ECO:0007669"/>
    <property type="project" value="InterPro"/>
</dbReference>
<name>A0A183CQJ9_GLOPA</name>
<organism evidence="4 5">
    <name type="scientific">Globodera pallida</name>
    <name type="common">Potato cyst nematode worm</name>
    <name type="synonym">Heterodera pallida</name>
    <dbReference type="NCBI Taxonomy" id="36090"/>
    <lineage>
        <taxon>Eukaryota</taxon>
        <taxon>Metazoa</taxon>
        <taxon>Ecdysozoa</taxon>
        <taxon>Nematoda</taxon>
        <taxon>Chromadorea</taxon>
        <taxon>Rhabditida</taxon>
        <taxon>Tylenchina</taxon>
        <taxon>Tylenchomorpha</taxon>
        <taxon>Tylenchoidea</taxon>
        <taxon>Heteroderidae</taxon>
        <taxon>Heteroderinae</taxon>
        <taxon>Globodera</taxon>
    </lineage>
</organism>
<dbReference type="GO" id="GO:0006605">
    <property type="term" value="P:protein targeting"/>
    <property type="evidence" value="ECO:0007669"/>
    <property type="project" value="InterPro"/>
</dbReference>
<dbReference type="PANTHER" id="PTHR30612">
    <property type="entry name" value="SECA INNER MEMBRANE COMPONENT OF SEC PROTEIN SECRETION SYSTEM"/>
    <property type="match status" value="1"/>
</dbReference>
<dbReference type="Gene3D" id="3.40.50.300">
    <property type="entry name" value="P-loop containing nucleotide triphosphate hydrolases"/>
    <property type="match status" value="1"/>
</dbReference>
<evidence type="ECO:0000313" key="4">
    <source>
        <dbReference type="Proteomes" id="UP000050741"/>
    </source>
</evidence>
<protein>
    <submittedName>
        <fullName evidence="5">SECA_MOTOR_DEAD domain-containing protein</fullName>
    </submittedName>
</protein>
<reference evidence="5" key="3">
    <citation type="submission" date="2016-06" db="UniProtKB">
        <authorList>
            <consortium name="WormBaseParasite"/>
        </authorList>
    </citation>
    <scope>IDENTIFICATION</scope>
</reference>
<dbReference type="InterPro" id="IPR014018">
    <property type="entry name" value="SecA_motor_DEAD"/>
</dbReference>
<keyword evidence="4" id="KW-1185">Reference proteome</keyword>
<evidence type="ECO:0000313" key="5">
    <source>
        <dbReference type="WBParaSite" id="GPLIN_001515700"/>
    </source>
</evidence>
<evidence type="ECO:0000256" key="2">
    <source>
        <dbReference type="ARBA" id="ARBA00023010"/>
    </source>
</evidence>
<dbReference type="InterPro" id="IPR000185">
    <property type="entry name" value="SecA"/>
</dbReference>
<dbReference type="WBParaSite" id="GPLIN_001515700">
    <property type="protein sequence ID" value="GPLIN_001515700"/>
    <property type="gene ID" value="GPLIN_001515700"/>
</dbReference>
<dbReference type="SUPFAM" id="SSF52540">
    <property type="entry name" value="P-loop containing nucleoside triphosphate hydrolases"/>
    <property type="match status" value="1"/>
</dbReference>
<dbReference type="PROSITE" id="PS51196">
    <property type="entry name" value="SECA_MOTOR_DEAD"/>
    <property type="match status" value="1"/>
</dbReference>
<dbReference type="GO" id="GO:0006886">
    <property type="term" value="P:intracellular protein transport"/>
    <property type="evidence" value="ECO:0007669"/>
    <property type="project" value="InterPro"/>
</dbReference>
<reference evidence="4" key="2">
    <citation type="submission" date="2014-05" db="EMBL/GenBank/DDBJ databases">
        <title>The genome and life-stage specific transcriptomes of Globodera pallida elucidate key aspects of plant parasitism by a cyst nematode.</title>
        <authorList>
            <person name="Cotton J.A."/>
            <person name="Lilley C.J."/>
            <person name="Jones L.M."/>
            <person name="Kikuchi T."/>
            <person name="Reid A.J."/>
            <person name="Thorpe P."/>
            <person name="Tsai I.J."/>
            <person name="Beasley H."/>
            <person name="Blok V."/>
            <person name="Cock P.J.A."/>
            <person name="Van den Akker S.E."/>
            <person name="Holroyd N."/>
            <person name="Hunt M."/>
            <person name="Mantelin S."/>
            <person name="Naghra H."/>
            <person name="Pain A."/>
            <person name="Palomares-Rius J.E."/>
            <person name="Zarowiecki M."/>
            <person name="Berriman M."/>
            <person name="Jones J.T."/>
            <person name="Urwin P.E."/>
        </authorList>
    </citation>
    <scope>NUCLEOTIDE SEQUENCE [LARGE SCALE GENOMIC DNA]</scope>
    <source>
        <strain evidence="4">Lindley</strain>
    </source>
</reference>
<dbReference type="PANTHER" id="PTHR30612:SF0">
    <property type="entry name" value="CHLOROPLAST PROTEIN-TRANSPORTING ATPASE"/>
    <property type="match status" value="1"/>
</dbReference>
<dbReference type="AlphaFoldDB" id="A0A183CQJ9"/>
<keyword evidence="1" id="KW-0813">Transport</keyword>
<dbReference type="InterPro" id="IPR036670">
    <property type="entry name" value="SecA_X-link_sf"/>
</dbReference>
<sequence length="417" mass="48005">NVRGTPPRPFECIVIDEIDCMLVDDMMQGKMLMLSFHVPGIEYLESILTMCWDHFVQFWSDLKRDPADENILIQRIEGEDYRAEAWQHYENFVRHLETQLTNLINKNGKNGELPVIPPHLRAFALKQIPKWMDSLKEAIQMNENCEYVIRKDAVGEKAVVPIDYQNTGTQQRSTSLSDGLHQFLQLKHGVRMDPETLVTSFITNSSFVERYKQIYGLSGTLGTKYEHSFLKDHYKVDITLMPTYKQSQLETLDPIIENDQQSWIDKICKSILVQVTLCKRAALIICLTNDKLKQLSTVFKSRHPGSKIYKYTDNDEHFPTEFVGPMDVIFSTNYAGRGTDIKTNAELDDNGGLHVIVTFMPRNSRVERQAFGRTARQGKKVARHKFVMHEAFFWDPKKASDPALQCQDASAVDHNLL</sequence>
<dbReference type="InterPro" id="IPR011115">
    <property type="entry name" value="SecA_DEAD"/>
</dbReference>
<keyword evidence="2" id="KW-0811">Translocation</keyword>
<evidence type="ECO:0000259" key="3">
    <source>
        <dbReference type="PROSITE" id="PS51196"/>
    </source>
</evidence>
<feature type="domain" description="SecA family profile" evidence="3">
    <location>
        <begin position="1"/>
        <end position="417"/>
    </location>
</feature>
<dbReference type="GO" id="GO:0017038">
    <property type="term" value="P:protein import"/>
    <property type="evidence" value="ECO:0007669"/>
    <property type="project" value="InterPro"/>
</dbReference>
<dbReference type="SUPFAM" id="SSF81767">
    <property type="entry name" value="Pre-protein crosslinking domain of SecA"/>
    <property type="match status" value="1"/>
</dbReference>
<proteinExistence type="predicted"/>
<evidence type="ECO:0000256" key="1">
    <source>
        <dbReference type="ARBA" id="ARBA00022927"/>
    </source>
</evidence>
<reference evidence="4" key="1">
    <citation type="submission" date="2013-12" db="EMBL/GenBank/DDBJ databases">
        <authorList>
            <person name="Aslett M."/>
        </authorList>
    </citation>
    <scope>NUCLEOTIDE SEQUENCE [LARGE SCALE GENOMIC DNA]</scope>
    <source>
        <strain evidence="4">Lindley</strain>
    </source>
</reference>
<dbReference type="InterPro" id="IPR027417">
    <property type="entry name" value="P-loop_NTPase"/>
</dbReference>
<dbReference type="Pfam" id="PF07517">
    <property type="entry name" value="SecA_DEAD"/>
    <property type="match status" value="1"/>
</dbReference>
<accession>A0A183CQJ9</accession>
<dbReference type="GO" id="GO:0016020">
    <property type="term" value="C:membrane"/>
    <property type="evidence" value="ECO:0007669"/>
    <property type="project" value="InterPro"/>
</dbReference>
<keyword evidence="1" id="KW-0653">Protein transport</keyword>